<dbReference type="Proteomes" id="UP000632222">
    <property type="component" value="Unassembled WGS sequence"/>
</dbReference>
<comment type="caution">
    <text evidence="2">The sequence shown here is derived from an EMBL/GenBank/DDBJ whole genome shotgun (WGS) entry which is preliminary data.</text>
</comment>
<gene>
    <name evidence="2" type="ORF">GCM10008938_43510</name>
</gene>
<evidence type="ECO:0000313" key="3">
    <source>
        <dbReference type="Proteomes" id="UP000632222"/>
    </source>
</evidence>
<keyword evidence="1" id="KW-0472">Membrane</keyword>
<dbReference type="Gene3D" id="1.25.10.10">
    <property type="entry name" value="Leucine-rich Repeat Variant"/>
    <property type="match status" value="1"/>
</dbReference>
<keyword evidence="3" id="KW-1185">Reference proteome</keyword>
<sequence>MWRRIGWNGLSLVSLLMAVTVVVTLAALIYVLLMPTLQARSEMVYQVLVLLMLVTLVCIVLTVAYQALFFAYSENRQRHRNRQLDRWAAVWNEVVFNHAPIPHTRDPLAADGLLSLKGTLHGRVGQLYDQSGLLAADVRILQGRGAVLQKIQVLERWTLLCEQKTHSHLQAISHSTHPELSFLGFAALARSMGMNRTTEPLVARTFTEVFVGERFSSGRLEQLLVLLGEQGTLLLRQLLQDPSARLQLLALHALVYIDTTACEAECLELLYSKDPDVRASSLKVLSLRGVLPGTGSDTVMGMVTDPVWFVRAQAMRASAPLQDQRVLQVLYDGLADASWWVRHNSAQALMLRGPEGLHTLQDARLHHRDPYARDMAHQHLLVL</sequence>
<proteinExistence type="predicted"/>
<protein>
    <recommendedName>
        <fullName evidence="4">HEAT repeat domain-containing protein</fullName>
    </recommendedName>
</protein>
<accession>A0ABQ2DD71</accession>
<dbReference type="InterPro" id="IPR016024">
    <property type="entry name" value="ARM-type_fold"/>
</dbReference>
<dbReference type="EMBL" id="BMOD01000025">
    <property type="protein sequence ID" value="GGJ52826.1"/>
    <property type="molecule type" value="Genomic_DNA"/>
</dbReference>
<reference evidence="3" key="1">
    <citation type="journal article" date="2019" name="Int. J. Syst. Evol. Microbiol.">
        <title>The Global Catalogue of Microorganisms (GCM) 10K type strain sequencing project: providing services to taxonomists for standard genome sequencing and annotation.</title>
        <authorList>
            <consortium name="The Broad Institute Genomics Platform"/>
            <consortium name="The Broad Institute Genome Sequencing Center for Infectious Disease"/>
            <person name="Wu L."/>
            <person name="Ma J."/>
        </authorList>
    </citation>
    <scope>NUCLEOTIDE SEQUENCE [LARGE SCALE GENOMIC DNA]</scope>
    <source>
        <strain evidence="3">JCM 14370</strain>
    </source>
</reference>
<keyword evidence="1" id="KW-1133">Transmembrane helix</keyword>
<evidence type="ECO:0008006" key="4">
    <source>
        <dbReference type="Google" id="ProtNLM"/>
    </source>
</evidence>
<feature type="transmembrane region" description="Helical" evidence="1">
    <location>
        <begin position="45"/>
        <end position="72"/>
    </location>
</feature>
<organism evidence="2 3">
    <name type="scientific">Deinococcus roseus</name>
    <dbReference type="NCBI Taxonomy" id="392414"/>
    <lineage>
        <taxon>Bacteria</taxon>
        <taxon>Thermotogati</taxon>
        <taxon>Deinococcota</taxon>
        <taxon>Deinococci</taxon>
        <taxon>Deinococcales</taxon>
        <taxon>Deinococcaceae</taxon>
        <taxon>Deinococcus</taxon>
    </lineage>
</organism>
<feature type="transmembrane region" description="Helical" evidence="1">
    <location>
        <begin position="12"/>
        <end position="33"/>
    </location>
</feature>
<evidence type="ECO:0000313" key="2">
    <source>
        <dbReference type="EMBL" id="GGJ52826.1"/>
    </source>
</evidence>
<evidence type="ECO:0000256" key="1">
    <source>
        <dbReference type="SAM" id="Phobius"/>
    </source>
</evidence>
<name>A0ABQ2DD71_9DEIO</name>
<dbReference type="SUPFAM" id="SSF48371">
    <property type="entry name" value="ARM repeat"/>
    <property type="match status" value="1"/>
</dbReference>
<dbReference type="InterPro" id="IPR011989">
    <property type="entry name" value="ARM-like"/>
</dbReference>
<keyword evidence="1" id="KW-0812">Transmembrane</keyword>
<dbReference type="RefSeq" id="WP_189006928.1">
    <property type="nucleotide sequence ID" value="NZ_BMOD01000025.1"/>
</dbReference>